<dbReference type="GO" id="GO:0006310">
    <property type="term" value="P:DNA recombination"/>
    <property type="evidence" value="ECO:0007669"/>
    <property type="project" value="UniProtKB-UniRule"/>
</dbReference>
<dbReference type="Gene3D" id="2.40.50.140">
    <property type="entry name" value="Nucleic acid-binding proteins"/>
    <property type="match status" value="1"/>
</dbReference>
<dbReference type="STRING" id="1802583.A2311_04635"/>
<dbReference type="InterPro" id="IPR013849">
    <property type="entry name" value="DNA_helicase_Holl-junc_RuvA_I"/>
</dbReference>
<dbReference type="GO" id="GO:0048476">
    <property type="term" value="C:Holliday junction resolvase complex"/>
    <property type="evidence" value="ECO:0007669"/>
    <property type="project" value="UniProtKB-UniRule"/>
</dbReference>
<keyword evidence="1 6" id="KW-0963">Cytoplasm</keyword>
<dbReference type="Pfam" id="PF01330">
    <property type="entry name" value="RuvA_N"/>
    <property type="match status" value="1"/>
</dbReference>
<evidence type="ECO:0000256" key="3">
    <source>
        <dbReference type="ARBA" id="ARBA00023125"/>
    </source>
</evidence>
<dbReference type="GO" id="GO:0005737">
    <property type="term" value="C:cytoplasm"/>
    <property type="evidence" value="ECO:0007669"/>
    <property type="project" value="UniProtKB-SubCell"/>
</dbReference>
<protein>
    <recommendedName>
        <fullName evidence="6">Holliday junction branch migration complex subunit RuvA</fullName>
    </recommendedName>
</protein>
<feature type="domain" description="Helix-hairpin-helix DNA-binding motif class 1" evidence="7">
    <location>
        <begin position="73"/>
        <end position="92"/>
    </location>
</feature>
<dbReference type="SUPFAM" id="SSF46929">
    <property type="entry name" value="DNA helicase RuvA subunit, C-terminal domain"/>
    <property type="match status" value="1"/>
</dbReference>
<keyword evidence="8" id="KW-0347">Helicase</keyword>
<comment type="caution">
    <text evidence="8">The sequence shown here is derived from an EMBL/GenBank/DDBJ whole genome shotgun (WGS) entry which is preliminary data.</text>
</comment>
<comment type="subunit">
    <text evidence="6">Homotetramer. Forms an RuvA(8)-RuvB(12)-Holliday junction (HJ) complex. HJ DNA is sandwiched between 2 RuvA tetramers; dsDNA enters through RuvA and exits via RuvB. An RuvB hexamer assembles on each DNA strand where it exits the tetramer. Each RuvB hexamer is contacted by two RuvA subunits (via domain III) on 2 adjacent RuvB subunits; this complex drives branch migration. In the full resolvosome a probable DNA-RuvA(4)-RuvB(12)-RuvC(2) complex forms which resolves the HJ.</text>
</comment>
<name>A0A1F4TRW5_UNCSA</name>
<dbReference type="Gene3D" id="1.10.150.20">
    <property type="entry name" value="5' to 3' exonuclease, C-terminal subdomain"/>
    <property type="match status" value="1"/>
</dbReference>
<dbReference type="GO" id="GO:0009378">
    <property type="term" value="F:four-way junction helicase activity"/>
    <property type="evidence" value="ECO:0007669"/>
    <property type="project" value="InterPro"/>
</dbReference>
<evidence type="ECO:0000313" key="8">
    <source>
        <dbReference type="EMBL" id="OGC35455.1"/>
    </source>
</evidence>
<dbReference type="GO" id="GO:0005524">
    <property type="term" value="F:ATP binding"/>
    <property type="evidence" value="ECO:0007669"/>
    <property type="project" value="InterPro"/>
</dbReference>
<dbReference type="CDD" id="cd14332">
    <property type="entry name" value="UBA_RuvA_C"/>
    <property type="match status" value="1"/>
</dbReference>
<dbReference type="SMART" id="SM00278">
    <property type="entry name" value="HhH1"/>
    <property type="match status" value="2"/>
</dbReference>
<dbReference type="NCBIfam" id="TIGR00084">
    <property type="entry name" value="ruvA"/>
    <property type="match status" value="1"/>
</dbReference>
<reference evidence="8 9" key="1">
    <citation type="journal article" date="2016" name="Nat. Commun.">
        <title>Thousands of microbial genomes shed light on interconnected biogeochemical processes in an aquifer system.</title>
        <authorList>
            <person name="Anantharaman K."/>
            <person name="Brown C.T."/>
            <person name="Hug L.A."/>
            <person name="Sharon I."/>
            <person name="Castelle C.J."/>
            <person name="Probst A.J."/>
            <person name="Thomas B.C."/>
            <person name="Singh A."/>
            <person name="Wilkins M.J."/>
            <person name="Karaoz U."/>
            <person name="Brodie E.L."/>
            <person name="Williams K.H."/>
            <person name="Hubbard S.S."/>
            <person name="Banfield J.F."/>
        </authorList>
    </citation>
    <scope>NUCLEOTIDE SEQUENCE [LARGE SCALE GENOMIC DNA]</scope>
</reference>
<dbReference type="GO" id="GO:0000400">
    <property type="term" value="F:four-way junction DNA binding"/>
    <property type="evidence" value="ECO:0007669"/>
    <property type="project" value="UniProtKB-UniRule"/>
</dbReference>
<dbReference type="EMBL" id="MEUF01000027">
    <property type="protein sequence ID" value="OGC35455.1"/>
    <property type="molecule type" value="Genomic_DNA"/>
</dbReference>
<keyword evidence="3 6" id="KW-0238">DNA-binding</keyword>
<feature type="domain" description="Helix-hairpin-helix DNA-binding motif class 1" evidence="7">
    <location>
        <begin position="108"/>
        <end position="127"/>
    </location>
</feature>
<comment type="function">
    <text evidence="6">The RuvA-RuvB-RuvC complex processes Holliday junction (HJ) DNA during genetic recombination and DNA repair, while the RuvA-RuvB complex plays an important role in the rescue of blocked DNA replication forks via replication fork reversal (RFR). RuvA specifically binds to HJ cruciform DNA, conferring on it an open structure. The RuvB hexamer acts as an ATP-dependent pump, pulling dsDNA into and through the RuvAB complex. HJ branch migration allows RuvC to scan DNA until it finds its consensus sequence, where it cleaves and resolves the cruciform DNA.</text>
</comment>
<evidence type="ECO:0000313" key="9">
    <source>
        <dbReference type="Proteomes" id="UP000178951"/>
    </source>
</evidence>
<comment type="similarity">
    <text evidence="6">Belongs to the RuvA family.</text>
</comment>
<dbReference type="Proteomes" id="UP000178951">
    <property type="component" value="Unassembled WGS sequence"/>
</dbReference>
<dbReference type="AlphaFoldDB" id="A0A1F4TRW5"/>
<dbReference type="InterPro" id="IPR000085">
    <property type="entry name" value="RuvA"/>
</dbReference>
<feature type="region of interest" description="Domain III" evidence="6">
    <location>
        <begin position="150"/>
        <end position="198"/>
    </location>
</feature>
<feature type="region of interest" description="Domain I" evidence="6">
    <location>
        <begin position="1"/>
        <end position="64"/>
    </location>
</feature>
<organism evidence="8 9">
    <name type="scientific">candidate division WOR-1 bacterium RIFOXYB2_FULL_48_7</name>
    <dbReference type="NCBI Taxonomy" id="1802583"/>
    <lineage>
        <taxon>Bacteria</taxon>
        <taxon>Bacillati</taxon>
        <taxon>Saganbacteria</taxon>
    </lineage>
</organism>
<dbReference type="SUPFAM" id="SSF50249">
    <property type="entry name" value="Nucleic acid-binding proteins"/>
    <property type="match status" value="1"/>
</dbReference>
<keyword evidence="5 6" id="KW-0234">DNA repair</keyword>
<keyword evidence="8" id="KW-0378">Hydrolase</keyword>
<evidence type="ECO:0000256" key="6">
    <source>
        <dbReference type="HAMAP-Rule" id="MF_00031"/>
    </source>
</evidence>
<dbReference type="InterPro" id="IPR036267">
    <property type="entry name" value="RuvA_C_sf"/>
</dbReference>
<dbReference type="InterPro" id="IPR010994">
    <property type="entry name" value="RuvA_2-like"/>
</dbReference>
<comment type="domain">
    <text evidence="6">Has three domains with a flexible linker between the domains II and III and assumes an 'L' shape. Domain III is highly mobile and contacts RuvB.</text>
</comment>
<keyword evidence="8" id="KW-0067">ATP-binding</keyword>
<keyword evidence="2 6" id="KW-0227">DNA damage</keyword>
<evidence type="ECO:0000256" key="1">
    <source>
        <dbReference type="ARBA" id="ARBA00022490"/>
    </source>
</evidence>
<dbReference type="HAMAP" id="MF_00031">
    <property type="entry name" value="DNA_HJ_migration_RuvA"/>
    <property type="match status" value="1"/>
</dbReference>
<evidence type="ECO:0000256" key="5">
    <source>
        <dbReference type="ARBA" id="ARBA00023204"/>
    </source>
</evidence>
<dbReference type="InterPro" id="IPR011114">
    <property type="entry name" value="RuvA_C"/>
</dbReference>
<proteinExistence type="inferred from homology"/>
<keyword evidence="4 6" id="KW-0233">DNA recombination</keyword>
<dbReference type="GO" id="GO:0009379">
    <property type="term" value="C:Holliday junction helicase complex"/>
    <property type="evidence" value="ECO:0007669"/>
    <property type="project" value="InterPro"/>
</dbReference>
<comment type="caution">
    <text evidence="6">Lacks conserved residue(s) required for the propagation of feature annotation.</text>
</comment>
<comment type="subcellular location">
    <subcellularLocation>
        <location evidence="6">Cytoplasm</location>
    </subcellularLocation>
</comment>
<evidence type="ECO:0000259" key="7">
    <source>
        <dbReference type="SMART" id="SM00278"/>
    </source>
</evidence>
<sequence>MIAHLLGTLEQIEPQYVVLDVNNVGYKVTVPSAVLSRLPGLGEKVKLFTVQIVREDDISLYGFLNKEERSLFMLLLSVSGIGPKIALALISGFPLDRLVAAIAQADVALLSTISGVGRKTAERLVVELKEKISKAYAIRSSEFSTGIKGEATLVNDSISALISLGYSPKEARLTVSNLEVDKLGSVEEIIRSALRRLA</sequence>
<dbReference type="Gene3D" id="1.10.8.10">
    <property type="entry name" value="DNA helicase RuvA subunit, C-terminal domain"/>
    <property type="match status" value="1"/>
</dbReference>
<evidence type="ECO:0000256" key="4">
    <source>
        <dbReference type="ARBA" id="ARBA00023172"/>
    </source>
</evidence>
<keyword evidence="8" id="KW-0547">Nucleotide-binding</keyword>
<gene>
    <name evidence="6" type="primary">ruvA</name>
    <name evidence="8" type="ORF">A2311_04635</name>
</gene>
<dbReference type="GO" id="GO:0006281">
    <property type="term" value="P:DNA repair"/>
    <property type="evidence" value="ECO:0007669"/>
    <property type="project" value="UniProtKB-UniRule"/>
</dbReference>
<dbReference type="InterPro" id="IPR003583">
    <property type="entry name" value="Hlx-hairpin-Hlx_DNA-bd_motif"/>
</dbReference>
<dbReference type="Pfam" id="PF14520">
    <property type="entry name" value="HHH_5"/>
    <property type="match status" value="1"/>
</dbReference>
<dbReference type="SUPFAM" id="SSF47781">
    <property type="entry name" value="RuvA domain 2-like"/>
    <property type="match status" value="1"/>
</dbReference>
<accession>A0A1F4TRW5</accession>
<evidence type="ECO:0000256" key="2">
    <source>
        <dbReference type="ARBA" id="ARBA00022763"/>
    </source>
</evidence>
<dbReference type="Pfam" id="PF07499">
    <property type="entry name" value="RuvA_C"/>
    <property type="match status" value="1"/>
</dbReference>
<dbReference type="InterPro" id="IPR012340">
    <property type="entry name" value="NA-bd_OB-fold"/>
</dbReference>